<keyword evidence="1" id="KW-0812">Transmembrane</keyword>
<evidence type="ECO:0008006" key="4">
    <source>
        <dbReference type="Google" id="ProtNLM"/>
    </source>
</evidence>
<reference evidence="3" key="1">
    <citation type="submission" date="2021-01" db="EMBL/GenBank/DDBJ databases">
        <authorList>
            <person name="Corre E."/>
            <person name="Pelletier E."/>
            <person name="Niang G."/>
            <person name="Scheremetjew M."/>
            <person name="Finn R."/>
            <person name="Kale V."/>
            <person name="Holt S."/>
            <person name="Cochrane G."/>
            <person name="Meng A."/>
            <person name="Brown T."/>
            <person name="Cohen L."/>
        </authorList>
    </citation>
    <scope>NUCLEOTIDE SEQUENCE</scope>
    <source>
        <strain evidence="3">CCAP1064/1</strain>
    </source>
</reference>
<evidence type="ECO:0000256" key="2">
    <source>
        <dbReference type="SAM" id="SignalP"/>
    </source>
</evidence>
<feature type="transmembrane region" description="Helical" evidence="1">
    <location>
        <begin position="82"/>
        <end position="101"/>
    </location>
</feature>
<keyword evidence="2" id="KW-0732">Signal</keyword>
<evidence type="ECO:0000256" key="1">
    <source>
        <dbReference type="SAM" id="Phobius"/>
    </source>
</evidence>
<proteinExistence type="predicted"/>
<sequence>MSFFLTPGIAAFSTLANTLAAKMFMSAAVRLKLTGMNKEDGKKFLGEPWVKNACAAQLNEAEYSPLFFSVLMYAKMGSNLNSSSSVGVASTLCVAGSVLYFWGRVFTGKSLPFALIGAPMRYAGLLYLTYAIYGTL</sequence>
<dbReference type="AlphaFoldDB" id="A0A7S0BUX0"/>
<gene>
    <name evidence="3" type="ORF">PINE0816_LOCUS483</name>
</gene>
<organism evidence="3">
    <name type="scientific">Proboscia inermis</name>
    <dbReference type="NCBI Taxonomy" id="420281"/>
    <lineage>
        <taxon>Eukaryota</taxon>
        <taxon>Sar</taxon>
        <taxon>Stramenopiles</taxon>
        <taxon>Ochrophyta</taxon>
        <taxon>Bacillariophyta</taxon>
        <taxon>Coscinodiscophyceae</taxon>
        <taxon>Rhizosoleniophycidae</taxon>
        <taxon>Rhizosoleniales</taxon>
        <taxon>Rhizosoleniaceae</taxon>
        <taxon>Proboscia</taxon>
    </lineage>
</organism>
<dbReference type="InterPro" id="IPR023352">
    <property type="entry name" value="MAPEG-like_dom_sf"/>
</dbReference>
<accession>A0A7S0BUX0</accession>
<keyword evidence="1" id="KW-0472">Membrane</keyword>
<feature type="signal peptide" evidence="2">
    <location>
        <begin position="1"/>
        <end position="20"/>
    </location>
</feature>
<feature type="transmembrane region" description="Helical" evidence="1">
    <location>
        <begin position="113"/>
        <end position="133"/>
    </location>
</feature>
<dbReference type="SUPFAM" id="SSF161084">
    <property type="entry name" value="MAPEG domain-like"/>
    <property type="match status" value="1"/>
</dbReference>
<protein>
    <recommendedName>
        <fullName evidence="4">Glutathione transferase</fullName>
    </recommendedName>
</protein>
<evidence type="ECO:0000313" key="3">
    <source>
        <dbReference type="EMBL" id="CAD8404380.1"/>
    </source>
</evidence>
<keyword evidence="1" id="KW-1133">Transmembrane helix</keyword>
<feature type="chain" id="PRO_5030957091" description="Glutathione transferase" evidence="2">
    <location>
        <begin position="21"/>
        <end position="136"/>
    </location>
</feature>
<dbReference type="EMBL" id="HBEL01001023">
    <property type="protein sequence ID" value="CAD8404380.1"/>
    <property type="molecule type" value="Transcribed_RNA"/>
</dbReference>
<name>A0A7S0BUX0_9STRA</name>